<keyword evidence="2" id="KW-1185">Reference proteome</keyword>
<comment type="caution">
    <text evidence="1">The sequence shown here is derived from an EMBL/GenBank/DDBJ whole genome shotgun (WGS) entry which is preliminary data.</text>
</comment>
<accession>A0ACB6ZSG3</accession>
<evidence type="ECO:0000313" key="2">
    <source>
        <dbReference type="Proteomes" id="UP000886501"/>
    </source>
</evidence>
<protein>
    <submittedName>
        <fullName evidence="1">Uncharacterized protein</fullName>
    </submittedName>
</protein>
<name>A0ACB6ZSG3_THEGA</name>
<organism evidence="1 2">
    <name type="scientific">Thelephora ganbajun</name>
    <name type="common">Ganba fungus</name>
    <dbReference type="NCBI Taxonomy" id="370292"/>
    <lineage>
        <taxon>Eukaryota</taxon>
        <taxon>Fungi</taxon>
        <taxon>Dikarya</taxon>
        <taxon>Basidiomycota</taxon>
        <taxon>Agaricomycotina</taxon>
        <taxon>Agaricomycetes</taxon>
        <taxon>Thelephorales</taxon>
        <taxon>Thelephoraceae</taxon>
        <taxon>Thelephora</taxon>
    </lineage>
</organism>
<gene>
    <name evidence="1" type="ORF">BDM02DRAFT_3109004</name>
</gene>
<dbReference type="Proteomes" id="UP000886501">
    <property type="component" value="Unassembled WGS sequence"/>
</dbReference>
<evidence type="ECO:0000313" key="1">
    <source>
        <dbReference type="EMBL" id="KAF9652477.1"/>
    </source>
</evidence>
<reference evidence="1" key="1">
    <citation type="submission" date="2019-10" db="EMBL/GenBank/DDBJ databases">
        <authorList>
            <consortium name="DOE Joint Genome Institute"/>
            <person name="Kuo A."/>
            <person name="Miyauchi S."/>
            <person name="Kiss E."/>
            <person name="Drula E."/>
            <person name="Kohler A."/>
            <person name="Sanchez-Garcia M."/>
            <person name="Andreopoulos B."/>
            <person name="Barry K.W."/>
            <person name="Bonito G."/>
            <person name="Buee M."/>
            <person name="Carver A."/>
            <person name="Chen C."/>
            <person name="Cichocki N."/>
            <person name="Clum A."/>
            <person name="Culley D."/>
            <person name="Crous P.W."/>
            <person name="Fauchery L."/>
            <person name="Girlanda M."/>
            <person name="Hayes R."/>
            <person name="Keri Z."/>
            <person name="Labutti K."/>
            <person name="Lipzen A."/>
            <person name="Lombard V."/>
            <person name="Magnuson J."/>
            <person name="Maillard F."/>
            <person name="Morin E."/>
            <person name="Murat C."/>
            <person name="Nolan M."/>
            <person name="Ohm R."/>
            <person name="Pangilinan J."/>
            <person name="Pereira M."/>
            <person name="Perotto S."/>
            <person name="Peter M."/>
            <person name="Riley R."/>
            <person name="Sitrit Y."/>
            <person name="Stielow B."/>
            <person name="Szollosi G."/>
            <person name="Zifcakova L."/>
            <person name="Stursova M."/>
            <person name="Spatafora J.W."/>
            <person name="Tedersoo L."/>
            <person name="Vaario L.-M."/>
            <person name="Yamada A."/>
            <person name="Yan M."/>
            <person name="Wang P."/>
            <person name="Xu J."/>
            <person name="Bruns T."/>
            <person name="Baldrian P."/>
            <person name="Vilgalys R."/>
            <person name="Henrissat B."/>
            <person name="Grigoriev I.V."/>
            <person name="Hibbett D."/>
            <person name="Nagy L.G."/>
            <person name="Martin F.M."/>
        </authorList>
    </citation>
    <scope>NUCLEOTIDE SEQUENCE</scope>
    <source>
        <strain evidence="1">P2</strain>
    </source>
</reference>
<sequence>MTRVPNSDRGRVCPNEAYRAPSRFNGSLVCTVLQYCHVQSLFAILTPHARRDQVLDCSYPPSFLSNSGNEFFACLPLLSLNVFLNCVRRFRGSISKGYQTKADYTNLIQNDFVRQVNQPMWLFALDLQRVGVSARWLLIKTSIAAGLSAYSGAEDGISQPAWSQAPVAQLEPCVLQLMLK</sequence>
<dbReference type="EMBL" id="MU117968">
    <property type="protein sequence ID" value="KAF9652477.1"/>
    <property type="molecule type" value="Genomic_DNA"/>
</dbReference>
<proteinExistence type="predicted"/>
<reference evidence="1" key="2">
    <citation type="journal article" date="2020" name="Nat. Commun.">
        <title>Large-scale genome sequencing of mycorrhizal fungi provides insights into the early evolution of symbiotic traits.</title>
        <authorList>
            <person name="Miyauchi S."/>
            <person name="Kiss E."/>
            <person name="Kuo A."/>
            <person name="Drula E."/>
            <person name="Kohler A."/>
            <person name="Sanchez-Garcia M."/>
            <person name="Morin E."/>
            <person name="Andreopoulos B."/>
            <person name="Barry K.W."/>
            <person name="Bonito G."/>
            <person name="Buee M."/>
            <person name="Carver A."/>
            <person name="Chen C."/>
            <person name="Cichocki N."/>
            <person name="Clum A."/>
            <person name="Culley D."/>
            <person name="Crous P.W."/>
            <person name="Fauchery L."/>
            <person name="Girlanda M."/>
            <person name="Hayes R.D."/>
            <person name="Keri Z."/>
            <person name="LaButti K."/>
            <person name="Lipzen A."/>
            <person name="Lombard V."/>
            <person name="Magnuson J."/>
            <person name="Maillard F."/>
            <person name="Murat C."/>
            <person name="Nolan M."/>
            <person name="Ohm R.A."/>
            <person name="Pangilinan J."/>
            <person name="Pereira M.F."/>
            <person name="Perotto S."/>
            <person name="Peter M."/>
            <person name="Pfister S."/>
            <person name="Riley R."/>
            <person name="Sitrit Y."/>
            <person name="Stielow J.B."/>
            <person name="Szollosi G."/>
            <person name="Zifcakova L."/>
            <person name="Stursova M."/>
            <person name="Spatafora J.W."/>
            <person name="Tedersoo L."/>
            <person name="Vaario L.M."/>
            <person name="Yamada A."/>
            <person name="Yan M."/>
            <person name="Wang P."/>
            <person name="Xu J."/>
            <person name="Bruns T."/>
            <person name="Baldrian P."/>
            <person name="Vilgalys R."/>
            <person name="Dunand C."/>
            <person name="Henrissat B."/>
            <person name="Grigoriev I.V."/>
            <person name="Hibbett D."/>
            <person name="Nagy L.G."/>
            <person name="Martin F.M."/>
        </authorList>
    </citation>
    <scope>NUCLEOTIDE SEQUENCE</scope>
    <source>
        <strain evidence="1">P2</strain>
    </source>
</reference>